<keyword evidence="2 3" id="KW-0813">Transport</keyword>
<keyword evidence="3" id="KW-0653">Protein transport</keyword>
<comment type="similarity">
    <text evidence="1 3">Belongs to the EXO70 family.</text>
</comment>
<dbReference type="PANTHER" id="PTHR12542:SF155">
    <property type="entry name" value="EXOCYST SUBUNIT EXO70 FAMILY PROTEIN"/>
    <property type="match status" value="1"/>
</dbReference>
<dbReference type="OrthoDB" id="642550at2759"/>
<dbReference type="SMR" id="A0A3B6CFW3"/>
<dbReference type="InterPro" id="IPR004140">
    <property type="entry name" value="Exo70"/>
</dbReference>
<dbReference type="Gramene" id="TraesCS2B02G571300.1">
    <property type="protein sequence ID" value="TraesCS2B02G571300.1.cds1"/>
    <property type="gene ID" value="TraesCS2B02G571300"/>
</dbReference>
<dbReference type="SUPFAM" id="SSF74788">
    <property type="entry name" value="Cullin repeat-like"/>
    <property type="match status" value="1"/>
</dbReference>
<accession>A0A3B6CFW3</accession>
<dbReference type="GO" id="GO:0000145">
    <property type="term" value="C:exocyst"/>
    <property type="evidence" value="ECO:0000318"/>
    <property type="project" value="GO_Central"/>
</dbReference>
<dbReference type="InterPro" id="IPR016159">
    <property type="entry name" value="Cullin_repeat-like_dom_sf"/>
</dbReference>
<keyword evidence="3" id="KW-0268">Exocytosis</keyword>
<dbReference type="Pfam" id="PF03081">
    <property type="entry name" value="Exo70_C"/>
    <property type="match status" value="1"/>
</dbReference>
<name>A0A3B6CFW3_WHEAT</name>
<reference evidence="5" key="2">
    <citation type="submission" date="2018-10" db="UniProtKB">
        <authorList>
            <consortium name="EnsemblPlants"/>
        </authorList>
    </citation>
    <scope>IDENTIFICATION</scope>
</reference>
<dbReference type="Gramene" id="TraesCS2B03G1429700.1">
    <property type="protein sequence ID" value="TraesCS2B03G1429700.1.CDS1"/>
    <property type="gene ID" value="TraesCS2B03G1429700"/>
</dbReference>
<dbReference type="GO" id="GO:0005546">
    <property type="term" value="F:phosphatidylinositol-4,5-bisphosphate binding"/>
    <property type="evidence" value="ECO:0007669"/>
    <property type="project" value="InterPro"/>
</dbReference>
<evidence type="ECO:0000256" key="1">
    <source>
        <dbReference type="ARBA" id="ARBA00006756"/>
    </source>
</evidence>
<keyword evidence="6" id="KW-1185">Reference proteome</keyword>
<evidence type="ECO:0000256" key="2">
    <source>
        <dbReference type="ARBA" id="ARBA00022448"/>
    </source>
</evidence>
<dbReference type="InterPro" id="IPR046364">
    <property type="entry name" value="Exo70_C"/>
</dbReference>
<dbReference type="GO" id="GO:0015031">
    <property type="term" value="P:protein transport"/>
    <property type="evidence" value="ECO:0007669"/>
    <property type="project" value="UniProtKB-KW"/>
</dbReference>
<reference evidence="5" key="1">
    <citation type="submission" date="2018-08" db="EMBL/GenBank/DDBJ databases">
        <authorList>
            <person name="Rossello M."/>
        </authorList>
    </citation>
    <scope>NUCLEOTIDE SEQUENCE [LARGE SCALE GENOMIC DNA]</scope>
    <source>
        <strain evidence="5">cv. Chinese Spring</strain>
    </source>
</reference>
<dbReference type="OMA" id="WRFQFRD"/>
<dbReference type="STRING" id="4565.A0A3B6CFW3"/>
<dbReference type="PANTHER" id="PTHR12542">
    <property type="entry name" value="EXOCYST COMPLEX PROTEIN EXO70"/>
    <property type="match status" value="1"/>
</dbReference>
<sequence>MVSDGYLLLIFQSFIDSSFSQLVRYGGRCSLENWFAQLDVHWVLQMRDKYGWRFQFRDMSVSCLQELAERWTRALTVIVVSIKELVTAIHDVPAVAQFGRVSISPMLVFVDAAVHVNEAEKLQAMLHTYICLPNASYNMCMMHLISSEAQSIFNDIGASLDRERKRLIGAISNTMLVGWTLDILRGAGEVHRNTRLLVNCITLMRKAHASTKSSAHSHYTGELHDLIHDTVNYLKDLLLKKSALCSDPSLRYMFLLNNSNFIAQVSETSICLDVELCSGQQRRLELKNERNKYMDGYLDASWGHVVSCIPKSRSPGLIRGWINTRSLAKFESAFHETYQAQKLWKVPDPRLRDVLRRAIIERVIPGYRDYLKEHPLLEKQASDGSSSPEVLEEMLAELFEG</sequence>
<comment type="function">
    <text evidence="3">Component of the exocyst complex.</text>
</comment>
<feature type="domain" description="Exocyst complex subunit Exo70 C-terminal" evidence="4">
    <location>
        <begin position="176"/>
        <end position="396"/>
    </location>
</feature>
<protein>
    <recommendedName>
        <fullName evidence="3">Exocyst subunit Exo70 family protein</fullName>
    </recommendedName>
</protein>
<dbReference type="Gene3D" id="1.20.1280.170">
    <property type="entry name" value="Exocyst complex component Exo70"/>
    <property type="match status" value="1"/>
</dbReference>
<evidence type="ECO:0000259" key="4">
    <source>
        <dbReference type="Pfam" id="PF03081"/>
    </source>
</evidence>
<evidence type="ECO:0000313" key="6">
    <source>
        <dbReference type="Proteomes" id="UP000019116"/>
    </source>
</evidence>
<dbReference type="AlphaFoldDB" id="A0A3B6CFW3"/>
<proteinExistence type="inferred from homology"/>
<dbReference type="Proteomes" id="UP000019116">
    <property type="component" value="Chromosome 2B"/>
</dbReference>
<organism evidence="5">
    <name type="scientific">Triticum aestivum</name>
    <name type="common">Wheat</name>
    <dbReference type="NCBI Taxonomy" id="4565"/>
    <lineage>
        <taxon>Eukaryota</taxon>
        <taxon>Viridiplantae</taxon>
        <taxon>Streptophyta</taxon>
        <taxon>Embryophyta</taxon>
        <taxon>Tracheophyta</taxon>
        <taxon>Spermatophyta</taxon>
        <taxon>Magnoliopsida</taxon>
        <taxon>Liliopsida</taxon>
        <taxon>Poales</taxon>
        <taxon>Poaceae</taxon>
        <taxon>BOP clade</taxon>
        <taxon>Pooideae</taxon>
        <taxon>Triticodae</taxon>
        <taxon>Triticeae</taxon>
        <taxon>Triticinae</taxon>
        <taxon>Triticum</taxon>
    </lineage>
</organism>
<evidence type="ECO:0000256" key="3">
    <source>
        <dbReference type="RuleBase" id="RU365026"/>
    </source>
</evidence>
<dbReference type="EnsemblPlants" id="TraesCS2B02G571300.1">
    <property type="protein sequence ID" value="TraesCS2B02G571300.1.cds1"/>
    <property type="gene ID" value="TraesCS2B02G571300"/>
</dbReference>
<dbReference type="GO" id="GO:0006887">
    <property type="term" value="P:exocytosis"/>
    <property type="evidence" value="ECO:0000318"/>
    <property type="project" value="GO_Central"/>
</dbReference>
<evidence type="ECO:0000313" key="5">
    <source>
        <dbReference type="EnsemblPlants" id="TraesCS2B02G571300.1.cds1"/>
    </source>
</evidence>